<evidence type="ECO:0000256" key="1">
    <source>
        <dbReference type="SAM" id="MobiDB-lite"/>
    </source>
</evidence>
<dbReference type="OrthoDB" id="9803892at2"/>
<dbReference type="PANTHER" id="PTHR15020:SF50">
    <property type="entry name" value="UPF0659 PROTEIN YMR090W"/>
    <property type="match status" value="1"/>
</dbReference>
<protein>
    <recommendedName>
        <fullName evidence="2">NAD(P)-binding domain-containing protein</fullName>
    </recommendedName>
</protein>
<dbReference type="HOGENOM" id="CLU_025711_6_0_9"/>
<dbReference type="Pfam" id="PF13460">
    <property type="entry name" value="NAD_binding_10"/>
    <property type="match status" value="1"/>
</dbReference>
<reference evidence="3 4" key="1">
    <citation type="journal article" date="2003" name="Mol. Microbiol.">
        <title>Genome-based analysis of virulence genes in a non-biofilm-forming Staphylococcus epidermidis strain (ATCC 12228).</title>
        <authorList>
            <person name="Zhang Y.Q."/>
            <person name="Ren S.X."/>
            <person name="Li H.L."/>
            <person name="Wang Y.X."/>
            <person name="Fu G."/>
            <person name="Yang J."/>
            <person name="Qin Z.Q."/>
            <person name="Miao Y.G."/>
            <person name="Wang W.Y."/>
            <person name="Chen R.S."/>
            <person name="Shen Y."/>
            <person name="Chen Z."/>
            <person name="Yuan Z.H."/>
            <person name="Zhao G.P."/>
            <person name="Qu D."/>
            <person name="Danchin A."/>
            <person name="Wen Y.M."/>
        </authorList>
    </citation>
    <scope>NUCLEOTIDE SEQUENCE [LARGE SCALE GENOMIC DNA]</scope>
    <source>
        <strain evidence="4">ATCC 12228 / FDA PCI 1200</strain>
    </source>
</reference>
<dbReference type="AlphaFoldDB" id="A0A0H2VG99"/>
<dbReference type="InterPro" id="IPR036291">
    <property type="entry name" value="NAD(P)-bd_dom_sf"/>
</dbReference>
<dbReference type="CDD" id="cd05267">
    <property type="entry name" value="SDR_a6"/>
    <property type="match status" value="1"/>
</dbReference>
<dbReference type="eggNOG" id="COG0702">
    <property type="taxonomic scope" value="Bacteria"/>
</dbReference>
<evidence type="ECO:0000313" key="4">
    <source>
        <dbReference type="Proteomes" id="UP000001411"/>
    </source>
</evidence>
<dbReference type="Proteomes" id="UP000001411">
    <property type="component" value="Chromosome"/>
</dbReference>
<dbReference type="InterPro" id="IPR016040">
    <property type="entry name" value="NAD(P)-bd_dom"/>
</dbReference>
<sequence>MYHILIRKGLLNMKTVLIVGANGRVSIEATKIFLENSRFNVDLFLRNAHRIPDYASNRIKVYEGDAKNIEDLESALNNVDVVFASLSGSLDKQAETIVKAMDNKNVKRLIFVAAPGIYDELPEPFNQWNKEQFGEKLNRYRKASDIIENSDLDYTIIRPGWLTDKNENVYEITAKNETFKGTEVSRKSVASLAVQIAKNPELHSKENIGVNKPNTEGNKPAWFN</sequence>
<name>A0A0H2VG99_STAES</name>
<gene>
    <name evidence="3" type="ordered locus">SE_1132</name>
</gene>
<dbReference type="KEGG" id="sep:SE_1132"/>
<dbReference type="SUPFAM" id="SSF51735">
    <property type="entry name" value="NAD(P)-binding Rossmann-fold domains"/>
    <property type="match status" value="1"/>
</dbReference>
<dbReference type="PANTHER" id="PTHR15020">
    <property type="entry name" value="FLAVIN REDUCTASE-RELATED"/>
    <property type="match status" value="1"/>
</dbReference>
<organism evidence="3 4">
    <name type="scientific">Staphylococcus epidermidis (strain ATCC 12228 / FDA PCI 1200)</name>
    <dbReference type="NCBI Taxonomy" id="176280"/>
    <lineage>
        <taxon>Bacteria</taxon>
        <taxon>Bacillati</taxon>
        <taxon>Bacillota</taxon>
        <taxon>Bacilli</taxon>
        <taxon>Bacillales</taxon>
        <taxon>Staphylococcaceae</taxon>
        <taxon>Staphylococcus</taxon>
    </lineage>
</organism>
<dbReference type="PATRIC" id="fig|176280.10.peg.1105"/>
<dbReference type="Gene3D" id="3.40.50.720">
    <property type="entry name" value="NAD(P)-binding Rossmann-like Domain"/>
    <property type="match status" value="1"/>
</dbReference>
<feature type="region of interest" description="Disordered" evidence="1">
    <location>
        <begin position="205"/>
        <end position="224"/>
    </location>
</feature>
<evidence type="ECO:0000259" key="2">
    <source>
        <dbReference type="Pfam" id="PF13460"/>
    </source>
</evidence>
<dbReference type="EMBL" id="AE015929">
    <property type="protein sequence ID" value="AAO04729.1"/>
    <property type="molecule type" value="Genomic_DNA"/>
</dbReference>
<proteinExistence type="predicted"/>
<accession>A0A0H2VG99</accession>
<feature type="domain" description="NAD(P)-binding" evidence="2">
    <location>
        <begin position="20"/>
        <end position="200"/>
    </location>
</feature>
<evidence type="ECO:0000313" key="3">
    <source>
        <dbReference type="EMBL" id="AAO04729.1"/>
    </source>
</evidence>